<accession>A0A4U0XXZ1</accession>
<evidence type="ECO:0000313" key="2">
    <source>
        <dbReference type="EMBL" id="TKA82680.1"/>
    </source>
</evidence>
<reference evidence="2 3" key="1">
    <citation type="submission" date="2017-03" db="EMBL/GenBank/DDBJ databases">
        <title>Genomes of endolithic fungi from Antarctica.</title>
        <authorList>
            <person name="Coleine C."/>
            <person name="Masonjones S."/>
            <person name="Stajich J.E."/>
        </authorList>
    </citation>
    <scope>NUCLEOTIDE SEQUENCE [LARGE SCALE GENOMIC DNA]</scope>
    <source>
        <strain evidence="2 3">CCFEE 5184</strain>
    </source>
</reference>
<organism evidence="2 3">
    <name type="scientific">Friedmanniomyces simplex</name>
    <dbReference type="NCBI Taxonomy" id="329884"/>
    <lineage>
        <taxon>Eukaryota</taxon>
        <taxon>Fungi</taxon>
        <taxon>Dikarya</taxon>
        <taxon>Ascomycota</taxon>
        <taxon>Pezizomycotina</taxon>
        <taxon>Dothideomycetes</taxon>
        <taxon>Dothideomycetidae</taxon>
        <taxon>Mycosphaerellales</taxon>
        <taxon>Teratosphaeriaceae</taxon>
        <taxon>Friedmanniomyces</taxon>
    </lineage>
</organism>
<protein>
    <submittedName>
        <fullName evidence="2">Uncharacterized protein</fullName>
    </submittedName>
</protein>
<dbReference type="Proteomes" id="UP000309340">
    <property type="component" value="Unassembled WGS sequence"/>
</dbReference>
<gene>
    <name evidence="2" type="ORF">B0A55_01484</name>
</gene>
<sequence>MAATHLTPPPKRTLNKQSPTTPPLSEATVRDNGEIALVRGSLQDNTEFVDAVQRNTGEDASPDGLRSRRSVLRLPASPEYFFVNTEDQHPPAQTSDQRRDSARALEQYSQRMAEGALTHNGRELKAKATTAVYTYNQLCYNSAYTKPAEDVLREIVAAKCPAVARGGRDEEALALLAEEEGEEGPRRTLGSGGRE</sequence>
<keyword evidence="3" id="KW-1185">Reference proteome</keyword>
<dbReference type="OrthoDB" id="3866045at2759"/>
<evidence type="ECO:0000256" key="1">
    <source>
        <dbReference type="SAM" id="MobiDB-lite"/>
    </source>
</evidence>
<feature type="region of interest" description="Disordered" evidence="1">
    <location>
        <begin position="176"/>
        <end position="195"/>
    </location>
</feature>
<feature type="region of interest" description="Disordered" evidence="1">
    <location>
        <begin position="1"/>
        <end position="30"/>
    </location>
</feature>
<evidence type="ECO:0000313" key="3">
    <source>
        <dbReference type="Proteomes" id="UP000309340"/>
    </source>
</evidence>
<comment type="caution">
    <text evidence="2">The sequence shown here is derived from an EMBL/GenBank/DDBJ whole genome shotgun (WGS) entry which is preliminary data.</text>
</comment>
<name>A0A4U0XXZ1_9PEZI</name>
<proteinExistence type="predicted"/>
<dbReference type="AlphaFoldDB" id="A0A4U0XXZ1"/>
<dbReference type="EMBL" id="NAJQ01000028">
    <property type="protein sequence ID" value="TKA82680.1"/>
    <property type="molecule type" value="Genomic_DNA"/>
</dbReference>